<dbReference type="EMBL" id="JAUMIT010000013">
    <property type="protein sequence ID" value="MDO3695971.1"/>
    <property type="molecule type" value="Genomic_DNA"/>
</dbReference>
<gene>
    <name evidence="1" type="ORF">QVZ41_14055</name>
</gene>
<accession>A0ABT8VVJ2</accession>
<name>A0ABT8VVJ2_9FLAO</name>
<comment type="caution">
    <text evidence="1">The sequence shown here is derived from an EMBL/GenBank/DDBJ whole genome shotgun (WGS) entry which is preliminary data.</text>
</comment>
<reference evidence="1" key="1">
    <citation type="submission" date="2023-07" db="EMBL/GenBank/DDBJ databases">
        <title>Wenyingzhuangia sp. chi5 genome sequencing and assembly.</title>
        <authorList>
            <person name="Park S."/>
        </authorList>
    </citation>
    <scope>NUCLEOTIDE SEQUENCE</scope>
    <source>
        <strain evidence="1">Chi5</strain>
    </source>
</reference>
<sequence length="298" mass="35939">MSYDIYFYRKQNTPLSKRQIQLEFHKLIPINISDIDTQINYENKRTGVYFLIDINEPNTEQEEIELYENFEGFEYIDISASINFLRPDYFGKEIFSILGKICNKLNLYIYNPQEFSEKRDSPLKWSTKELIEHWTEHNAKISRQHFNELELLYYPKDKSDKIWEYTSMIDTLENEMDEDIYIPNIFMIMNKETKEIFSYIVWSESIPLILPKVDFIILVKNYKRLFKKIEEIGIVKYEEIISKFSNEFENFENTKVDCLILKQSNADKMKKDFNSFPIWKSHKEYGSQIGLDNFVNHK</sequence>
<dbReference type="Proteomes" id="UP001168642">
    <property type="component" value="Unassembled WGS sequence"/>
</dbReference>
<protein>
    <submittedName>
        <fullName evidence="1">Uncharacterized protein</fullName>
    </submittedName>
</protein>
<keyword evidence="2" id="KW-1185">Reference proteome</keyword>
<dbReference type="RefSeq" id="WP_302885278.1">
    <property type="nucleotide sequence ID" value="NZ_JAUMIT010000013.1"/>
</dbReference>
<evidence type="ECO:0000313" key="1">
    <source>
        <dbReference type="EMBL" id="MDO3695971.1"/>
    </source>
</evidence>
<evidence type="ECO:0000313" key="2">
    <source>
        <dbReference type="Proteomes" id="UP001168642"/>
    </source>
</evidence>
<organism evidence="1 2">
    <name type="scientific">Wenyingzhuangia gilva</name>
    <dbReference type="NCBI Taxonomy" id="3057677"/>
    <lineage>
        <taxon>Bacteria</taxon>
        <taxon>Pseudomonadati</taxon>
        <taxon>Bacteroidota</taxon>
        <taxon>Flavobacteriia</taxon>
        <taxon>Flavobacteriales</taxon>
        <taxon>Flavobacteriaceae</taxon>
        <taxon>Wenyingzhuangia</taxon>
    </lineage>
</organism>
<proteinExistence type="predicted"/>